<comment type="similarity">
    <text evidence="2">Belongs to the bHLH protein family.</text>
</comment>
<dbReference type="Gramene" id="OQU91887">
    <property type="protein sequence ID" value="OQU91887"/>
    <property type="gene ID" value="SORBI_3001G261448"/>
</dbReference>
<keyword evidence="3" id="KW-0805">Transcription regulation</keyword>
<evidence type="ECO:0000256" key="1">
    <source>
        <dbReference type="ARBA" id="ARBA00004123"/>
    </source>
</evidence>
<evidence type="ECO:0000256" key="5">
    <source>
        <dbReference type="ARBA" id="ARBA00023163"/>
    </source>
</evidence>
<dbReference type="Pfam" id="PF00010">
    <property type="entry name" value="HLH"/>
    <property type="match status" value="1"/>
</dbReference>
<dbReference type="PANTHER" id="PTHR11969:SF60">
    <property type="entry name" value="HELIX-LOOP-HELIX DNA-BINDING DOMAIN CONTAINING PROTEIN, EXPRESSED"/>
    <property type="match status" value="1"/>
</dbReference>
<keyword evidence="5" id="KW-0804">Transcription</keyword>
<evidence type="ECO:0000256" key="6">
    <source>
        <dbReference type="ARBA" id="ARBA00023242"/>
    </source>
</evidence>
<keyword evidence="6" id="KW-0539">Nucleus</keyword>
<evidence type="ECO:0000256" key="4">
    <source>
        <dbReference type="ARBA" id="ARBA00023125"/>
    </source>
</evidence>
<dbReference type="GO" id="GO:0000978">
    <property type="term" value="F:RNA polymerase II cis-regulatory region sequence-specific DNA binding"/>
    <property type="evidence" value="ECO:0000318"/>
    <property type="project" value="GO_Central"/>
</dbReference>
<name>A0A109NDP6_SORBI</name>
<protein>
    <submittedName>
        <fullName evidence="7">Uncharacterized protein</fullName>
    </submittedName>
</protein>
<organism evidence="7 8">
    <name type="scientific">Sorghum bicolor</name>
    <name type="common">Sorghum</name>
    <name type="synonym">Sorghum vulgare</name>
    <dbReference type="NCBI Taxonomy" id="4558"/>
    <lineage>
        <taxon>Eukaryota</taxon>
        <taxon>Viridiplantae</taxon>
        <taxon>Streptophyta</taxon>
        <taxon>Embryophyta</taxon>
        <taxon>Tracheophyta</taxon>
        <taxon>Spermatophyta</taxon>
        <taxon>Magnoliopsida</taxon>
        <taxon>Liliopsida</taxon>
        <taxon>Poales</taxon>
        <taxon>Poaceae</taxon>
        <taxon>PACMAD clade</taxon>
        <taxon>Panicoideae</taxon>
        <taxon>Andropogonodae</taxon>
        <taxon>Andropogoneae</taxon>
        <taxon>Sorghinae</taxon>
        <taxon>Sorghum</taxon>
    </lineage>
</organism>
<dbReference type="OMA" id="WDDPGLF"/>
<dbReference type="ExpressionAtlas" id="A0A109NDP6">
    <property type="expression patterns" value="differential"/>
</dbReference>
<keyword evidence="4" id="KW-0238">DNA-binding</keyword>
<dbReference type="InterPro" id="IPR011598">
    <property type="entry name" value="bHLH_dom"/>
</dbReference>
<dbReference type="GO" id="GO:0006357">
    <property type="term" value="P:regulation of transcription by RNA polymerase II"/>
    <property type="evidence" value="ECO:0000318"/>
    <property type="project" value="GO_Central"/>
</dbReference>
<dbReference type="Proteomes" id="UP000000768">
    <property type="component" value="Chromosome 1"/>
</dbReference>
<accession>A0A109NDP6</accession>
<dbReference type="EMBL" id="CM000760">
    <property type="protein sequence ID" value="OQU91887.1"/>
    <property type="molecule type" value="Genomic_DNA"/>
</dbReference>
<dbReference type="GO" id="GO:0000981">
    <property type="term" value="F:DNA-binding transcription factor activity, RNA polymerase II-specific"/>
    <property type="evidence" value="ECO:0000318"/>
    <property type="project" value="GO_Central"/>
</dbReference>
<dbReference type="GO" id="GO:0046983">
    <property type="term" value="F:protein dimerization activity"/>
    <property type="evidence" value="ECO:0007669"/>
    <property type="project" value="InterPro"/>
</dbReference>
<reference evidence="8" key="2">
    <citation type="journal article" date="2018" name="Plant J.">
        <title>The Sorghum bicolor reference genome: improved assembly, gene annotations, a transcriptome atlas, and signatures of genome organization.</title>
        <authorList>
            <person name="McCormick R.F."/>
            <person name="Truong S.K."/>
            <person name="Sreedasyam A."/>
            <person name="Jenkins J."/>
            <person name="Shu S."/>
            <person name="Sims D."/>
            <person name="Kennedy M."/>
            <person name="Amirebrahimi M."/>
            <person name="Weers B.D."/>
            <person name="McKinley B."/>
            <person name="Mattison A."/>
            <person name="Morishige D.T."/>
            <person name="Grimwood J."/>
            <person name="Schmutz J."/>
            <person name="Mullet J.E."/>
        </authorList>
    </citation>
    <scope>NUCLEOTIDE SEQUENCE [LARGE SCALE GENOMIC DNA]</scope>
    <source>
        <strain evidence="8">cv. BTx623</strain>
    </source>
</reference>
<dbReference type="eggNOG" id="ENOG502QSWD">
    <property type="taxonomic scope" value="Eukaryota"/>
</dbReference>
<dbReference type="InterPro" id="IPR036638">
    <property type="entry name" value="HLH_DNA-bd_sf"/>
</dbReference>
<keyword evidence="8" id="KW-1185">Reference proteome</keyword>
<dbReference type="CDD" id="cd11448">
    <property type="entry name" value="bHLH_AtFAMA_like"/>
    <property type="match status" value="1"/>
</dbReference>
<dbReference type="AlphaFoldDB" id="A0A109NDP6"/>
<dbReference type="InParanoid" id="A0A109NDP6"/>
<dbReference type="SMART" id="SM00353">
    <property type="entry name" value="HLH"/>
    <property type="match status" value="1"/>
</dbReference>
<dbReference type="Gene3D" id="4.10.280.10">
    <property type="entry name" value="Helix-loop-helix DNA-binding domain"/>
    <property type="match status" value="1"/>
</dbReference>
<evidence type="ECO:0000256" key="2">
    <source>
        <dbReference type="ARBA" id="ARBA00005510"/>
    </source>
</evidence>
<evidence type="ECO:0000256" key="3">
    <source>
        <dbReference type="ARBA" id="ARBA00023015"/>
    </source>
</evidence>
<sequence>MALLDAVVHPSQPQGHLGYGHRDYCSYGAPFFWSDATGHGDNHVPYAGDWDPFLLASLVHNAEESGKVVGSSKASPEREVALSSAIEPPSSPVMTTTAKRKRRRANKVVKNEEEMESQRMTHIAVERNRRRQMNEYLAVLRSLMPPSYGQRGDQASIVGGAINYVRELEQLLQSLEVHRSLQEHSSNSKSCNPFAAFFSFPQYSSATSSSHSGAGNHTIKVSAGSSRSPSSSVVTADIEASMVDGHASVKVQAPRRPRQLLRLAAGLQQLGLTTLHLNVSTAGTMVMYAFSLKVEVDCKLGSVEEIAAAVHEILGRIQDEAGFS</sequence>
<proteinExistence type="inferred from homology"/>
<gene>
    <name evidence="7" type="ORF">SORBI_3001G261448</name>
</gene>
<dbReference type="PROSITE" id="PS50888">
    <property type="entry name" value="BHLH"/>
    <property type="match status" value="1"/>
</dbReference>
<dbReference type="GO" id="GO:0005634">
    <property type="term" value="C:nucleus"/>
    <property type="evidence" value="ECO:0007669"/>
    <property type="project" value="UniProtKB-SubCell"/>
</dbReference>
<evidence type="ECO:0000313" key="8">
    <source>
        <dbReference type="Proteomes" id="UP000000768"/>
    </source>
</evidence>
<evidence type="ECO:0000313" key="7">
    <source>
        <dbReference type="EMBL" id="OQU91887.1"/>
    </source>
</evidence>
<dbReference type="OrthoDB" id="684567at2759"/>
<comment type="subcellular location">
    <subcellularLocation>
        <location evidence="1">Nucleus</location>
    </subcellularLocation>
</comment>
<dbReference type="SUPFAM" id="SSF47459">
    <property type="entry name" value="HLH, helix-loop-helix DNA-binding domain"/>
    <property type="match status" value="1"/>
</dbReference>
<reference evidence="7 8" key="1">
    <citation type="journal article" date="2009" name="Nature">
        <title>The Sorghum bicolor genome and the diversification of grasses.</title>
        <authorList>
            <person name="Paterson A.H."/>
            <person name="Bowers J.E."/>
            <person name="Bruggmann R."/>
            <person name="Dubchak I."/>
            <person name="Grimwood J."/>
            <person name="Gundlach H."/>
            <person name="Haberer G."/>
            <person name="Hellsten U."/>
            <person name="Mitros T."/>
            <person name="Poliakov A."/>
            <person name="Schmutz J."/>
            <person name="Spannagl M."/>
            <person name="Tang H."/>
            <person name="Wang X."/>
            <person name="Wicker T."/>
            <person name="Bharti A.K."/>
            <person name="Chapman J."/>
            <person name="Feltus F.A."/>
            <person name="Gowik U."/>
            <person name="Grigoriev I.V."/>
            <person name="Lyons E."/>
            <person name="Maher C.A."/>
            <person name="Martis M."/>
            <person name="Narechania A."/>
            <person name="Otillar R.P."/>
            <person name="Penning B.W."/>
            <person name="Salamov A.A."/>
            <person name="Wang Y."/>
            <person name="Zhang L."/>
            <person name="Carpita N.C."/>
            <person name="Freeling M."/>
            <person name="Gingle A.R."/>
            <person name="Hash C.T."/>
            <person name="Keller B."/>
            <person name="Klein P."/>
            <person name="Kresovich S."/>
            <person name="McCann M.C."/>
            <person name="Ming R."/>
            <person name="Peterson D.G."/>
            <person name="Mehboob-ur-Rahman"/>
            <person name="Ware D."/>
            <person name="Westhoff P."/>
            <person name="Mayer K.F."/>
            <person name="Messing J."/>
            <person name="Rokhsar D.S."/>
        </authorList>
    </citation>
    <scope>NUCLEOTIDE SEQUENCE [LARGE SCALE GENOMIC DNA]</scope>
    <source>
        <strain evidence="8">cv. BTx623</strain>
    </source>
</reference>
<dbReference type="PANTHER" id="PTHR11969">
    <property type="entry name" value="MAX DIMERIZATION, MAD"/>
    <property type="match status" value="1"/>
</dbReference>